<evidence type="ECO:0000313" key="2">
    <source>
        <dbReference type="EMBL" id="ADP76421.1"/>
    </source>
</evidence>
<name>A0A7U3YIT7_GEOS0</name>
<accession>A0A7U3YIT7</accession>
<feature type="transmembrane region" description="Helical" evidence="1">
    <location>
        <begin position="52"/>
        <end position="84"/>
    </location>
</feature>
<evidence type="ECO:0000256" key="1">
    <source>
        <dbReference type="SAM" id="Phobius"/>
    </source>
</evidence>
<keyword evidence="1" id="KW-1133">Transmembrane helix</keyword>
<dbReference type="KEGG" id="gmc:GY4MC1_3798"/>
<keyword evidence="1" id="KW-0472">Membrane</keyword>
<reference evidence="2" key="1">
    <citation type="submission" date="2010-10" db="EMBL/GenBank/DDBJ databases">
        <title>Complete sequence of chromosome of Geobacillus sp. Y4.1MC1.</title>
        <authorList>
            <consortium name="US DOE Joint Genome Institute"/>
            <person name="Lucas S."/>
            <person name="Copeland A."/>
            <person name="Lapidus A."/>
            <person name="Cheng J.-F."/>
            <person name="Bruce D."/>
            <person name="Goodwin L."/>
            <person name="Pitluck S."/>
            <person name="Chertkov O."/>
            <person name="Zhang X."/>
            <person name="Detter J.C."/>
            <person name="Han C."/>
            <person name="Tapia R."/>
            <person name="Land M."/>
            <person name="Hauser L."/>
            <person name="Jeffries C."/>
            <person name="Kyrpides N."/>
            <person name="Ivanova N."/>
            <person name="Ovchinnikova G."/>
            <person name="Brumm P."/>
            <person name="Mead D."/>
            <person name="Woyke T."/>
        </authorList>
    </citation>
    <scope>NUCLEOTIDE SEQUENCE [LARGE SCALE GENOMIC DNA]</scope>
    <source>
        <strain evidence="2">Y4.1MC1</strain>
    </source>
</reference>
<keyword evidence="1" id="KW-0812">Transmembrane</keyword>
<proteinExistence type="predicted"/>
<protein>
    <recommendedName>
        <fullName evidence="3">Flagellar basal body rod protein</fullName>
    </recommendedName>
</protein>
<gene>
    <name evidence="2" type="ORF">GY4MC1_3798</name>
</gene>
<dbReference type="AlphaFoldDB" id="A0A7U3YIT7"/>
<evidence type="ECO:0008006" key="3">
    <source>
        <dbReference type="Google" id="ProtNLM"/>
    </source>
</evidence>
<sequence length="116" mass="12939">MKKIGLLIIGAVAAVTLFANLGSLAVFAVSLAILYYAWKRWMKADTMMKKLLWIAVGIIAFAASASNAPALIAVVAAYVLYVVYQKWNETKQMKPKESDDPFAHFEKQWAELERSL</sequence>
<dbReference type="EMBL" id="CP002293">
    <property type="protein sequence ID" value="ADP76421.1"/>
    <property type="molecule type" value="Genomic_DNA"/>
</dbReference>
<organism evidence="2">
    <name type="scientific">Geobacillus sp. (strain Y4.1MC1)</name>
    <dbReference type="NCBI Taxonomy" id="581103"/>
    <lineage>
        <taxon>Bacteria</taxon>
        <taxon>Bacillati</taxon>
        <taxon>Bacillota</taxon>
        <taxon>Bacilli</taxon>
        <taxon>Bacillales</taxon>
        <taxon>Anoxybacillaceae</taxon>
        <taxon>Geobacillus</taxon>
    </lineage>
</organism>